<gene>
    <name evidence="1" type="ORF">AYBTSS11_LOCUS1896</name>
</gene>
<dbReference type="Gramene" id="rna-AYBTSS11_LOCUS1896">
    <property type="protein sequence ID" value="CAJ1850460.1"/>
    <property type="gene ID" value="gene-AYBTSS11_LOCUS1896"/>
</dbReference>
<proteinExistence type="predicted"/>
<sequence length="139" mass="15684">MVVVGRNQLARPREKQYSFRKLTVLPRDSSETLSLPCSLPYLPSTLRTVTTVPMKLGPVESKRRKSMDWNAILGVGDWDSASALGGSLWGWLIGLDLGIRLEGRLVEQNFGSERMVIWLNAIGFFSARVRMERVRKIGH</sequence>
<reference evidence="1" key="1">
    <citation type="submission" date="2023-10" db="EMBL/GenBank/DDBJ databases">
        <authorList>
            <person name="Domelevo Entfellner J.-B."/>
        </authorList>
    </citation>
    <scope>NUCLEOTIDE SEQUENCE</scope>
</reference>
<protein>
    <submittedName>
        <fullName evidence="1">Uncharacterized protein</fullName>
    </submittedName>
</protein>
<evidence type="ECO:0000313" key="2">
    <source>
        <dbReference type="Proteomes" id="UP001189624"/>
    </source>
</evidence>
<accession>A0AA86SBV7</accession>
<keyword evidence="2" id="KW-1185">Reference proteome</keyword>
<dbReference type="AlphaFoldDB" id="A0AA86SBV7"/>
<dbReference type="EMBL" id="OY731398">
    <property type="protein sequence ID" value="CAJ1850460.1"/>
    <property type="molecule type" value="Genomic_DNA"/>
</dbReference>
<organism evidence="1 2">
    <name type="scientific">Sphenostylis stenocarpa</name>
    <dbReference type="NCBI Taxonomy" id="92480"/>
    <lineage>
        <taxon>Eukaryota</taxon>
        <taxon>Viridiplantae</taxon>
        <taxon>Streptophyta</taxon>
        <taxon>Embryophyta</taxon>
        <taxon>Tracheophyta</taxon>
        <taxon>Spermatophyta</taxon>
        <taxon>Magnoliopsida</taxon>
        <taxon>eudicotyledons</taxon>
        <taxon>Gunneridae</taxon>
        <taxon>Pentapetalae</taxon>
        <taxon>rosids</taxon>
        <taxon>fabids</taxon>
        <taxon>Fabales</taxon>
        <taxon>Fabaceae</taxon>
        <taxon>Papilionoideae</taxon>
        <taxon>50 kb inversion clade</taxon>
        <taxon>NPAAA clade</taxon>
        <taxon>indigoferoid/millettioid clade</taxon>
        <taxon>Phaseoleae</taxon>
        <taxon>Sphenostylis</taxon>
    </lineage>
</organism>
<evidence type="ECO:0000313" key="1">
    <source>
        <dbReference type="EMBL" id="CAJ1850460.1"/>
    </source>
</evidence>
<name>A0AA86SBV7_9FABA</name>
<dbReference type="Proteomes" id="UP001189624">
    <property type="component" value="Chromosome 1"/>
</dbReference>